<dbReference type="GO" id="GO:0046166">
    <property type="term" value="P:glyceraldehyde-3-phosphate biosynthetic process"/>
    <property type="evidence" value="ECO:0007669"/>
    <property type="project" value="TreeGrafter"/>
</dbReference>
<evidence type="ECO:0000313" key="4">
    <source>
        <dbReference type="EMBL" id="OGD64701.1"/>
    </source>
</evidence>
<comment type="similarity">
    <text evidence="1 3">Belongs to the triosephosphate isomerase family.</text>
</comment>
<protein>
    <recommendedName>
        <fullName evidence="3">Triosephosphate isomerase</fullName>
        <ecNumber evidence="3">5.3.1.1</ecNumber>
    </recommendedName>
</protein>
<dbReference type="Gene3D" id="3.20.20.70">
    <property type="entry name" value="Aldolase class I"/>
    <property type="match status" value="1"/>
</dbReference>
<organism evidence="4 5">
    <name type="scientific">Candidatus Berkelbacteria bacterium RIFCSPLOWO2_01_FULL_50_28</name>
    <dbReference type="NCBI Taxonomy" id="1797471"/>
    <lineage>
        <taxon>Bacteria</taxon>
        <taxon>Candidatus Berkelbacteria</taxon>
    </lineage>
</organism>
<dbReference type="PROSITE" id="PS51440">
    <property type="entry name" value="TIM_2"/>
    <property type="match status" value="1"/>
</dbReference>
<dbReference type="PROSITE" id="PS00171">
    <property type="entry name" value="TIM_1"/>
    <property type="match status" value="1"/>
</dbReference>
<keyword evidence="2 3" id="KW-0413">Isomerase</keyword>
<dbReference type="InterPro" id="IPR020861">
    <property type="entry name" value="Triosephosphate_isomerase_AS"/>
</dbReference>
<sequence>MSRRLIVGNWKMYPTLSDALVLTSSLKTALEGVKGVEIALAPPTPWLVPVVESWHHKLENVHFAAQDIWPHDQGAYTGQASAFLLKNLVSYAIVGHSERRSYVGEDNDLINDKVHACLRWGIKPILCVGETKRLLDADGNTDSYQWSRLSIQLMEGLSGIKEEDLAKVSVAYEPVWAVGTKRPATPEYALEVIGRLREKLSEKYPRRALGELRILYGGDVDVQNAAGFMKYPEIDGFLLGREAVHARNFAKVCSTAASL</sequence>
<gene>
    <name evidence="4" type="ORF">A3A71_01440</name>
</gene>
<comment type="subcellular location">
    <subcellularLocation>
        <location evidence="3">Cytoplasm</location>
    </subcellularLocation>
</comment>
<dbReference type="GO" id="GO:0005829">
    <property type="term" value="C:cytosol"/>
    <property type="evidence" value="ECO:0007669"/>
    <property type="project" value="TreeGrafter"/>
</dbReference>
<dbReference type="GO" id="GO:0019563">
    <property type="term" value="P:glycerol catabolic process"/>
    <property type="evidence" value="ECO:0007669"/>
    <property type="project" value="TreeGrafter"/>
</dbReference>
<dbReference type="PANTHER" id="PTHR21139:SF42">
    <property type="entry name" value="TRIOSEPHOSPHATE ISOMERASE"/>
    <property type="match status" value="1"/>
</dbReference>
<evidence type="ECO:0000256" key="1">
    <source>
        <dbReference type="ARBA" id="ARBA00007422"/>
    </source>
</evidence>
<evidence type="ECO:0000256" key="2">
    <source>
        <dbReference type="ARBA" id="ARBA00023235"/>
    </source>
</evidence>
<dbReference type="InterPro" id="IPR000652">
    <property type="entry name" value="Triosephosphate_isomerase"/>
</dbReference>
<evidence type="ECO:0000313" key="5">
    <source>
        <dbReference type="Proteomes" id="UP000177481"/>
    </source>
</evidence>
<dbReference type="STRING" id="1797471.A3A71_01440"/>
<dbReference type="UniPathway" id="UPA00138"/>
<dbReference type="SUPFAM" id="SSF51351">
    <property type="entry name" value="Triosephosphate isomerase (TIM)"/>
    <property type="match status" value="1"/>
</dbReference>
<dbReference type="GO" id="GO:0006094">
    <property type="term" value="P:gluconeogenesis"/>
    <property type="evidence" value="ECO:0007669"/>
    <property type="project" value="UniProtKB-UniPathway"/>
</dbReference>
<keyword evidence="3" id="KW-0324">Glycolysis</keyword>
<dbReference type="UniPathway" id="UPA00109">
    <property type="reaction ID" value="UER00189"/>
</dbReference>
<reference evidence="4 5" key="1">
    <citation type="journal article" date="2016" name="Nat. Commun.">
        <title>Thousands of microbial genomes shed light on interconnected biogeochemical processes in an aquifer system.</title>
        <authorList>
            <person name="Anantharaman K."/>
            <person name="Brown C.T."/>
            <person name="Hug L.A."/>
            <person name="Sharon I."/>
            <person name="Castelle C.J."/>
            <person name="Probst A.J."/>
            <person name="Thomas B.C."/>
            <person name="Singh A."/>
            <person name="Wilkins M.J."/>
            <person name="Karaoz U."/>
            <person name="Brodie E.L."/>
            <person name="Williams K.H."/>
            <person name="Hubbard S.S."/>
            <person name="Banfield J.F."/>
        </authorList>
    </citation>
    <scope>NUCLEOTIDE SEQUENCE [LARGE SCALE GENOMIC DNA]</scope>
</reference>
<dbReference type="NCBIfam" id="TIGR00419">
    <property type="entry name" value="tim"/>
    <property type="match status" value="1"/>
</dbReference>
<dbReference type="AlphaFoldDB" id="A0A1F5EBH5"/>
<dbReference type="EMBL" id="MEZX01000002">
    <property type="protein sequence ID" value="OGD64701.1"/>
    <property type="molecule type" value="Genomic_DNA"/>
</dbReference>
<dbReference type="Proteomes" id="UP000177481">
    <property type="component" value="Unassembled WGS sequence"/>
</dbReference>
<evidence type="ECO:0000256" key="3">
    <source>
        <dbReference type="RuleBase" id="RU363013"/>
    </source>
</evidence>
<dbReference type="CDD" id="cd00311">
    <property type="entry name" value="TIM"/>
    <property type="match status" value="1"/>
</dbReference>
<keyword evidence="3" id="KW-0963">Cytoplasm</keyword>
<dbReference type="InterPro" id="IPR035990">
    <property type="entry name" value="TIM_sf"/>
</dbReference>
<comment type="caution">
    <text evidence="4">The sequence shown here is derived from an EMBL/GenBank/DDBJ whole genome shotgun (WGS) entry which is preliminary data.</text>
</comment>
<comment type="subunit">
    <text evidence="3">Homodimer.</text>
</comment>
<name>A0A1F5EBH5_9BACT</name>
<comment type="catalytic activity">
    <reaction evidence="3">
        <text>D-glyceraldehyde 3-phosphate = dihydroxyacetone phosphate</text>
        <dbReference type="Rhea" id="RHEA:18585"/>
        <dbReference type="ChEBI" id="CHEBI:57642"/>
        <dbReference type="ChEBI" id="CHEBI:59776"/>
        <dbReference type="EC" id="5.3.1.1"/>
    </reaction>
</comment>
<dbReference type="PANTHER" id="PTHR21139">
    <property type="entry name" value="TRIOSEPHOSPHATE ISOMERASE"/>
    <property type="match status" value="1"/>
</dbReference>
<keyword evidence="3" id="KW-0312">Gluconeogenesis</keyword>
<comment type="pathway">
    <text evidence="3">Carbohydrate biosynthesis; gluconeogenesis.</text>
</comment>
<dbReference type="EC" id="5.3.1.1" evidence="3"/>
<dbReference type="InterPro" id="IPR013785">
    <property type="entry name" value="Aldolase_TIM"/>
</dbReference>
<comment type="pathway">
    <text evidence="3">Carbohydrate degradation; glycolysis; D-glyceraldehyde 3-phosphate from glycerone phosphate: step 1/1.</text>
</comment>
<proteinExistence type="inferred from homology"/>
<dbReference type="GO" id="GO:0004807">
    <property type="term" value="F:triose-phosphate isomerase activity"/>
    <property type="evidence" value="ECO:0007669"/>
    <property type="project" value="UniProtKB-UniRule"/>
</dbReference>
<dbReference type="GO" id="GO:0006096">
    <property type="term" value="P:glycolytic process"/>
    <property type="evidence" value="ECO:0007669"/>
    <property type="project" value="UniProtKB-UniRule"/>
</dbReference>
<accession>A0A1F5EBH5</accession>
<dbReference type="Pfam" id="PF00121">
    <property type="entry name" value="TIM"/>
    <property type="match status" value="1"/>
</dbReference>